<dbReference type="EMBL" id="MLAK01000612">
    <property type="protein sequence ID" value="OHT10416.1"/>
    <property type="molecule type" value="Genomic_DNA"/>
</dbReference>
<proteinExistence type="predicted"/>
<reference evidence="1" key="1">
    <citation type="submission" date="2016-10" db="EMBL/GenBank/DDBJ databases">
        <authorList>
            <person name="Benchimol M."/>
            <person name="Almeida L.G."/>
            <person name="Vasconcelos A.T."/>
            <person name="Perreira-Neves A."/>
            <person name="Rosa I.A."/>
            <person name="Tasca T."/>
            <person name="Bogo M.R."/>
            <person name="de Souza W."/>
        </authorList>
    </citation>
    <scope>NUCLEOTIDE SEQUENCE [LARGE SCALE GENOMIC DNA]</scope>
    <source>
        <strain evidence="1">K</strain>
    </source>
</reference>
<evidence type="ECO:0000313" key="1">
    <source>
        <dbReference type="EMBL" id="OHT10416.1"/>
    </source>
</evidence>
<accession>A0A1J4KHI6</accession>
<dbReference type="VEuPathDB" id="TrichDB:TRFO_20293"/>
<protein>
    <submittedName>
        <fullName evidence="1">Uncharacterized protein</fullName>
    </submittedName>
</protein>
<organism evidence="1 2">
    <name type="scientific">Tritrichomonas foetus</name>
    <dbReference type="NCBI Taxonomy" id="1144522"/>
    <lineage>
        <taxon>Eukaryota</taxon>
        <taxon>Metamonada</taxon>
        <taxon>Parabasalia</taxon>
        <taxon>Tritrichomonadida</taxon>
        <taxon>Tritrichomonadidae</taxon>
        <taxon>Tritrichomonas</taxon>
    </lineage>
</organism>
<dbReference type="RefSeq" id="XP_068363552.1">
    <property type="nucleotide sequence ID" value="XM_068501314.1"/>
</dbReference>
<keyword evidence="2" id="KW-1185">Reference proteome</keyword>
<dbReference type="Proteomes" id="UP000179807">
    <property type="component" value="Unassembled WGS sequence"/>
</dbReference>
<sequence>MEKKDSQSIVIIKRSSAKEYTDRTSRDHEEQIWRRACCGSFFDRTQEMLRQLFGDVKVGKLRLMAIMIAKQANIKIDRLAKRINDCLICWFCENWNKVSILLLSLSFSKAKEEIRSILQQNPIMRQAEVDAYLDSLEKHFEMNSQEILQTVVGYPSMMEINASTPLLNSPIWLKYPVIRATIASFNQQLLSQIELSYSAISSAVISPQNSSCQSPDGNQQMPSKRVEMASSYVSKKEIKNERINIIDIDNLMLDFEEFVWD</sequence>
<comment type="caution">
    <text evidence="1">The sequence shown here is derived from an EMBL/GenBank/DDBJ whole genome shotgun (WGS) entry which is preliminary data.</text>
</comment>
<name>A0A1J4KHI6_9EUKA</name>
<dbReference type="GeneID" id="94836018"/>
<dbReference type="OrthoDB" id="10587119at2759"/>
<evidence type="ECO:0000313" key="2">
    <source>
        <dbReference type="Proteomes" id="UP000179807"/>
    </source>
</evidence>
<dbReference type="AlphaFoldDB" id="A0A1J4KHI6"/>
<gene>
    <name evidence="1" type="ORF">TRFO_20293</name>
</gene>